<dbReference type="Pfam" id="PF21185">
    <property type="entry name" value="RecD_N"/>
    <property type="match status" value="1"/>
</dbReference>
<dbReference type="InterPro" id="IPR049550">
    <property type="entry name" value="RecD_N"/>
</dbReference>
<keyword evidence="5 11" id="KW-0347">Helicase</keyword>
<dbReference type="Gene3D" id="3.40.50.300">
    <property type="entry name" value="P-loop containing nucleotide triphosphate hydrolases"/>
    <property type="match status" value="2"/>
</dbReference>
<dbReference type="Pfam" id="PF13538">
    <property type="entry name" value="UvrD_C_2"/>
    <property type="match status" value="1"/>
</dbReference>
<keyword evidence="9 11" id="KW-0234">DNA repair</keyword>
<gene>
    <name evidence="11 14" type="primary">recD</name>
    <name evidence="14" type="ORF">GCM10023338_22690</name>
</gene>
<dbReference type="InterPro" id="IPR006344">
    <property type="entry name" value="RecD"/>
</dbReference>
<comment type="miscellaneous">
    <text evidence="11">In the RecBCD complex, RecB has a slow 3'-5' helicase, an exonuclease activity and loads RecA onto ssDNA, RecD has a fast 5'-3' helicase activity, while RecC stimulates the ATPase and processivity of the RecB helicase and contributes to recognition of the Chi site.</text>
</comment>
<comment type="similarity">
    <text evidence="11">Belongs to the RecD family.</text>
</comment>
<dbReference type="SUPFAM" id="SSF52540">
    <property type="entry name" value="P-loop containing nucleoside triphosphate hydrolases"/>
    <property type="match status" value="2"/>
</dbReference>
<dbReference type="Proteomes" id="UP001500631">
    <property type="component" value="Unassembled WGS sequence"/>
</dbReference>
<comment type="subunit">
    <text evidence="11">Heterotrimer of RecB, RecC and RecD. All subunits contribute to DNA-binding.</text>
</comment>
<comment type="caution">
    <text evidence="14">The sequence shown here is derived from an EMBL/GenBank/DDBJ whole genome shotgun (WGS) entry which is preliminary data.</text>
</comment>
<dbReference type="CDD" id="cd18809">
    <property type="entry name" value="SF1_C_RecD"/>
    <property type="match status" value="1"/>
</dbReference>
<keyword evidence="1 11" id="KW-0540">Nuclease</keyword>
<keyword evidence="8 11" id="KW-0238">DNA-binding</keyword>
<feature type="domain" description="RecBCD enzyme subunit RecD N-terminal" evidence="13">
    <location>
        <begin position="11"/>
        <end position="95"/>
    </location>
</feature>
<evidence type="ECO:0000259" key="12">
    <source>
        <dbReference type="Pfam" id="PF13538"/>
    </source>
</evidence>
<dbReference type="Pfam" id="PF13245">
    <property type="entry name" value="AAA_19"/>
    <property type="match status" value="1"/>
</dbReference>
<keyword evidence="4 11" id="KW-0378">Hydrolase</keyword>
<keyword evidence="2 11" id="KW-0547">Nucleotide-binding</keyword>
<dbReference type="PANTHER" id="PTHR43788:SF6">
    <property type="entry name" value="DNA HELICASE B"/>
    <property type="match status" value="1"/>
</dbReference>
<reference evidence="15" key="1">
    <citation type="journal article" date="2019" name="Int. J. Syst. Evol. Microbiol.">
        <title>The Global Catalogue of Microorganisms (GCM) 10K type strain sequencing project: providing services to taxonomists for standard genome sequencing and annotation.</title>
        <authorList>
            <consortium name="The Broad Institute Genomics Platform"/>
            <consortium name="The Broad Institute Genome Sequencing Center for Infectious Disease"/>
            <person name="Wu L."/>
            <person name="Ma J."/>
        </authorList>
    </citation>
    <scope>NUCLEOTIDE SEQUENCE [LARGE SCALE GENOMIC DNA]</scope>
    <source>
        <strain evidence="15">JCM 18424</strain>
    </source>
</reference>
<dbReference type="InterPro" id="IPR050534">
    <property type="entry name" value="Coronavir_polyprotein_1ab"/>
</dbReference>
<keyword evidence="7 11" id="KW-0067">ATP-binding</keyword>
<evidence type="ECO:0000256" key="10">
    <source>
        <dbReference type="ARBA" id="ARBA00023235"/>
    </source>
</evidence>
<dbReference type="Gene3D" id="1.10.10.1020">
    <property type="entry name" value="RecBCD complex, subunit RecD, N-terminal domain"/>
    <property type="match status" value="1"/>
</dbReference>
<proteinExistence type="inferred from homology"/>
<name>A0ABP9MWY2_9GAMM</name>
<protein>
    <recommendedName>
        <fullName evidence="11">RecBCD enzyme subunit RecD</fullName>
        <ecNumber evidence="11">5.6.2.3</ecNumber>
    </recommendedName>
    <alternativeName>
        <fullName evidence="11">DNA 5'-3' helicase subunit RecD</fullName>
    </alternativeName>
    <alternativeName>
        <fullName evidence="11">Exonuclease V subunit RecD</fullName>
        <shortName evidence="11">ExoV subunit RecD</shortName>
    </alternativeName>
    <alternativeName>
        <fullName evidence="11">Helicase/nuclease RecBCD subunit RecD</fullName>
    </alternativeName>
</protein>
<evidence type="ECO:0000256" key="8">
    <source>
        <dbReference type="ARBA" id="ARBA00023125"/>
    </source>
</evidence>
<comment type="catalytic activity">
    <reaction evidence="11">
        <text>ATP + H2O = ADP + phosphate + H(+)</text>
        <dbReference type="Rhea" id="RHEA:13065"/>
        <dbReference type="ChEBI" id="CHEBI:15377"/>
        <dbReference type="ChEBI" id="CHEBI:15378"/>
        <dbReference type="ChEBI" id="CHEBI:30616"/>
        <dbReference type="ChEBI" id="CHEBI:43474"/>
        <dbReference type="ChEBI" id="CHEBI:456216"/>
        <dbReference type="EC" id="5.6.2.3"/>
    </reaction>
</comment>
<dbReference type="InterPro" id="IPR027417">
    <property type="entry name" value="P-loop_NTPase"/>
</dbReference>
<dbReference type="HAMAP" id="MF_01487">
    <property type="entry name" value="RecD"/>
    <property type="match status" value="1"/>
</dbReference>
<evidence type="ECO:0000256" key="4">
    <source>
        <dbReference type="ARBA" id="ARBA00022801"/>
    </source>
</evidence>
<evidence type="ECO:0000256" key="6">
    <source>
        <dbReference type="ARBA" id="ARBA00022839"/>
    </source>
</evidence>
<keyword evidence="3 11" id="KW-0227">DNA damage</keyword>
<dbReference type="EC" id="5.6.2.3" evidence="11"/>
<evidence type="ECO:0000313" key="14">
    <source>
        <dbReference type="EMBL" id="GAA5103754.1"/>
    </source>
</evidence>
<accession>A0ABP9MWY2</accession>
<dbReference type="RefSeq" id="WP_077926755.1">
    <property type="nucleotide sequence ID" value="NZ_BAABKE010000009.1"/>
</dbReference>
<keyword evidence="10 11" id="KW-0413">Isomerase</keyword>
<dbReference type="EMBL" id="BAABKE010000009">
    <property type="protein sequence ID" value="GAA5103754.1"/>
    <property type="molecule type" value="Genomic_DNA"/>
</dbReference>
<evidence type="ECO:0000256" key="2">
    <source>
        <dbReference type="ARBA" id="ARBA00022741"/>
    </source>
</evidence>
<evidence type="ECO:0000313" key="15">
    <source>
        <dbReference type="Proteomes" id="UP001500631"/>
    </source>
</evidence>
<evidence type="ECO:0000256" key="7">
    <source>
        <dbReference type="ARBA" id="ARBA00022840"/>
    </source>
</evidence>
<sequence length="601" mass="67955">MSKLLDYAKQSGFFNSIDYHFAKVVAPENPQYQLIALLTSHAYGMKHTMIPRSFLYQSNEWISDLNYDKALECGNTLKTLANIKSQADWDKVLNEIQGKENFPISVTEAGIYLTKNLNYEKIIVDFLKTNQQSTSDQPSDKTIALLHELFPKEDILNKQKLAAANALLSPVSIISGGPGTGKTTTVIKVLLLLLNEHPDLHISLAAPTGKAAARLSESIEKQKSQFKTSHPALTTLLDKIPNSSTTLHRLLSFNPSQIKPRFHSYHPLPTDLIIIDEASMIDLYIFNLLIQALPKNIRVIILGDKDQLASVEAGAIMGEICQDIGYDQSRLAQLEAIIGQSLTEEFLPKNVPLNNVTLLTKSHRFSADSGIGQLSKMVNEQKYRAFLPTIEKYPEELTFINSRDENWLQPINNFLKPYIELCKTEVSPEKLFKALHQVRILCATNISDFGTKFINEYISTQLFKPEDDRQLYHGQAIMILQNDYVNNVFNGDVGIIVREDNRLIAYFESDNGELRYIPVQLLPQYETAFAMTIHKSQGSEFDHVIIVLPDFSSQILTKELLYTGITRAKKNLTIIGTPYNIRQTIERKTERFSGISYQLSH</sequence>
<evidence type="ECO:0000256" key="3">
    <source>
        <dbReference type="ARBA" id="ARBA00022763"/>
    </source>
</evidence>
<dbReference type="InterPro" id="IPR041851">
    <property type="entry name" value="RecD_N_sf"/>
</dbReference>
<dbReference type="InterPro" id="IPR027785">
    <property type="entry name" value="UvrD-like_helicase_C"/>
</dbReference>
<evidence type="ECO:0000259" key="13">
    <source>
        <dbReference type="Pfam" id="PF21185"/>
    </source>
</evidence>
<keyword evidence="15" id="KW-1185">Reference proteome</keyword>
<feature type="domain" description="UvrD-like helicase C-terminal" evidence="12">
    <location>
        <begin position="528"/>
        <end position="575"/>
    </location>
</feature>
<feature type="binding site" evidence="11">
    <location>
        <begin position="176"/>
        <end position="183"/>
    </location>
    <ligand>
        <name>ATP</name>
        <dbReference type="ChEBI" id="CHEBI:30616"/>
    </ligand>
</feature>
<evidence type="ECO:0000256" key="1">
    <source>
        <dbReference type="ARBA" id="ARBA00022722"/>
    </source>
</evidence>
<dbReference type="NCBIfam" id="TIGR01447">
    <property type="entry name" value="recD"/>
    <property type="match status" value="1"/>
</dbReference>
<evidence type="ECO:0000256" key="5">
    <source>
        <dbReference type="ARBA" id="ARBA00022806"/>
    </source>
</evidence>
<organism evidence="14 15">
    <name type="scientific">Wohlfahrtiimonas larvae</name>
    <dbReference type="NCBI Taxonomy" id="1157986"/>
    <lineage>
        <taxon>Bacteria</taxon>
        <taxon>Pseudomonadati</taxon>
        <taxon>Pseudomonadota</taxon>
        <taxon>Gammaproteobacteria</taxon>
        <taxon>Cardiobacteriales</taxon>
        <taxon>Ignatzschineriaceae</taxon>
        <taxon>Wohlfahrtiimonas</taxon>
    </lineage>
</organism>
<comment type="function">
    <text evidence="11">A helicase/nuclease that prepares dsDNA breaks (DSB) for recombinational DNA repair. Binds to DSBs and unwinds DNA via a highly rapid and processive ATP-dependent bidirectional helicase activity. Unwinds dsDNA until it encounters a Chi (crossover hotspot instigator) sequence from the 3' direction. Cuts ssDNA a few nucleotides 3' to the Chi site. The properties and activities of the enzyme are changed at Chi. The Chi-altered holoenzyme produces a long 3'-ssDNA overhang and facilitates RecA-binding to the ssDNA for homologous DNA recombination and repair. Holoenzyme degrades any linearized DNA that is unable to undergo homologous recombination. In the holoenzyme this subunit has ssDNA-dependent ATPase and 5'-3' helicase activity. When added to pre-assembled RecBC greatly stimulates nuclease activity and augments holoenzyme processivity. Negatively regulates the RecA-loading ability of RecBCD.</text>
</comment>
<keyword evidence="6 11" id="KW-0269">Exonuclease</keyword>
<dbReference type="CDD" id="cd17933">
    <property type="entry name" value="DEXSc_RecD-like"/>
    <property type="match status" value="1"/>
</dbReference>
<evidence type="ECO:0000256" key="9">
    <source>
        <dbReference type="ARBA" id="ARBA00023204"/>
    </source>
</evidence>
<evidence type="ECO:0000256" key="11">
    <source>
        <dbReference type="HAMAP-Rule" id="MF_01487"/>
    </source>
</evidence>
<dbReference type="PANTHER" id="PTHR43788">
    <property type="entry name" value="DNA2/NAM7 HELICASE FAMILY MEMBER"/>
    <property type="match status" value="1"/>
</dbReference>